<keyword evidence="2" id="KW-0547">Nucleotide-binding</keyword>
<dbReference type="Gene3D" id="3.40.50.300">
    <property type="entry name" value="P-loop containing nucleotide triphosphate hydrolases"/>
    <property type="match status" value="1"/>
</dbReference>
<accession>A0A6G7Y657</accession>
<evidence type="ECO:0000256" key="1">
    <source>
        <dbReference type="ARBA" id="ARBA00022448"/>
    </source>
</evidence>
<gene>
    <name evidence="5" type="ORF">G7070_07870</name>
</gene>
<keyword evidence="6" id="KW-1185">Reference proteome</keyword>
<dbReference type="SUPFAM" id="SSF52540">
    <property type="entry name" value="P-loop containing nucleoside triphosphate hydrolases"/>
    <property type="match status" value="1"/>
</dbReference>
<evidence type="ECO:0000256" key="2">
    <source>
        <dbReference type="ARBA" id="ARBA00022741"/>
    </source>
</evidence>
<dbReference type="RefSeq" id="WP_166233275.1">
    <property type="nucleotide sequence ID" value="NZ_CP049865.1"/>
</dbReference>
<organism evidence="5 6">
    <name type="scientific">Propioniciclava coleopterorum</name>
    <dbReference type="NCBI Taxonomy" id="2714937"/>
    <lineage>
        <taxon>Bacteria</taxon>
        <taxon>Bacillati</taxon>
        <taxon>Actinomycetota</taxon>
        <taxon>Actinomycetes</taxon>
        <taxon>Propionibacteriales</taxon>
        <taxon>Propionibacteriaceae</taxon>
        <taxon>Propioniciclava</taxon>
    </lineage>
</organism>
<reference evidence="5 6" key="1">
    <citation type="submission" date="2020-03" db="EMBL/GenBank/DDBJ databases">
        <title>Propioniciclava sp. nov., isolated from Hydrophilus acuminatus.</title>
        <authorList>
            <person name="Hyun D.-W."/>
            <person name="Bae J.-W."/>
        </authorList>
    </citation>
    <scope>NUCLEOTIDE SEQUENCE [LARGE SCALE GENOMIC DNA]</scope>
    <source>
        <strain evidence="5 6">HDW11</strain>
    </source>
</reference>
<dbReference type="GO" id="GO:0016887">
    <property type="term" value="F:ATP hydrolysis activity"/>
    <property type="evidence" value="ECO:0007669"/>
    <property type="project" value="InterPro"/>
</dbReference>
<dbReference type="Pfam" id="PF00005">
    <property type="entry name" value="ABC_tran"/>
    <property type="match status" value="1"/>
</dbReference>
<evidence type="ECO:0000256" key="3">
    <source>
        <dbReference type="ARBA" id="ARBA00022840"/>
    </source>
</evidence>
<dbReference type="KEGG" id="prv:G7070_07870"/>
<dbReference type="EMBL" id="CP049865">
    <property type="protein sequence ID" value="QIK72199.1"/>
    <property type="molecule type" value="Genomic_DNA"/>
</dbReference>
<proteinExistence type="predicted"/>
<protein>
    <submittedName>
        <fullName evidence="5">ABC transporter ATP-binding protein</fullName>
    </submittedName>
</protein>
<dbReference type="InterPro" id="IPR003593">
    <property type="entry name" value="AAA+_ATPase"/>
</dbReference>
<dbReference type="PROSITE" id="PS50893">
    <property type="entry name" value="ABC_TRANSPORTER_2"/>
    <property type="match status" value="1"/>
</dbReference>
<evidence type="ECO:0000313" key="6">
    <source>
        <dbReference type="Proteomes" id="UP000501058"/>
    </source>
</evidence>
<dbReference type="InterPro" id="IPR051782">
    <property type="entry name" value="ABC_Transporter_VariousFunc"/>
</dbReference>
<name>A0A6G7Y657_9ACTN</name>
<dbReference type="InterPro" id="IPR003439">
    <property type="entry name" value="ABC_transporter-like_ATP-bd"/>
</dbReference>
<evidence type="ECO:0000259" key="4">
    <source>
        <dbReference type="PROSITE" id="PS50893"/>
    </source>
</evidence>
<feature type="domain" description="ABC transporter" evidence="4">
    <location>
        <begin position="1"/>
        <end position="205"/>
    </location>
</feature>
<dbReference type="SMART" id="SM00382">
    <property type="entry name" value="AAA"/>
    <property type="match status" value="1"/>
</dbReference>
<keyword evidence="3 5" id="KW-0067">ATP-binding</keyword>
<dbReference type="PANTHER" id="PTHR42939:SF1">
    <property type="entry name" value="ABC TRANSPORTER ATP-BINDING PROTEIN ALBC-RELATED"/>
    <property type="match status" value="1"/>
</dbReference>
<dbReference type="GO" id="GO:0005524">
    <property type="term" value="F:ATP binding"/>
    <property type="evidence" value="ECO:0007669"/>
    <property type="project" value="UniProtKB-KW"/>
</dbReference>
<dbReference type="AlphaFoldDB" id="A0A6G7Y657"/>
<evidence type="ECO:0000313" key="5">
    <source>
        <dbReference type="EMBL" id="QIK72199.1"/>
    </source>
</evidence>
<dbReference type="CDD" id="cd03230">
    <property type="entry name" value="ABC_DR_subfamily_A"/>
    <property type="match status" value="1"/>
</dbReference>
<sequence>MDLTLPYGYVTALLGANGSGKTTLIKILLGLIAPAGGGVTILGADPRTLPAGVRAVLDTSYFVPDWRVGEALRALRPTADAWDDALVRQLVERFDLPREGRIKELSRGEASKLKLTVALAARPQLLILDEPTSGLDPLAREQVLQVIREFMVDPTHSVLFSTHIPSDMPGLADQVVALRQGQVVLDRPMDQLTDDFFAVRGVREELDHLPDVLIGVRRTATNFTAIVAADQTAGLPPSVLVEAADVDDVAKALAVPVEGIDL</sequence>
<dbReference type="InterPro" id="IPR027417">
    <property type="entry name" value="P-loop_NTPase"/>
</dbReference>
<dbReference type="Proteomes" id="UP000501058">
    <property type="component" value="Chromosome"/>
</dbReference>
<dbReference type="PANTHER" id="PTHR42939">
    <property type="entry name" value="ABC TRANSPORTER ATP-BINDING PROTEIN ALBC-RELATED"/>
    <property type="match status" value="1"/>
</dbReference>
<keyword evidence="1" id="KW-0813">Transport</keyword>